<evidence type="ECO:0000313" key="2">
    <source>
        <dbReference type="Proteomes" id="UP001732700"/>
    </source>
</evidence>
<accession>A0ACD5ZCA1</accession>
<sequence>MRSRDGRARLLPQALVAAIAVACCMAAAPCSAQGTTADAANGAMPSCVSKLAPCLGYLNATDTTTVPDTCCDPLKEAATTQAACLCAIVMDKAALQAAGVKPEQGVLLAKRCGVTTDASTCAKYAAGAGKDAATSGSTAPSSGSTGTATSTAAKPTASAGTTHHLTLKAASSLVAGFSFIWWSVVA</sequence>
<reference evidence="1" key="2">
    <citation type="submission" date="2025-09" db="UniProtKB">
        <authorList>
            <consortium name="EnsemblPlants"/>
        </authorList>
    </citation>
    <scope>IDENTIFICATION</scope>
</reference>
<proteinExistence type="predicted"/>
<evidence type="ECO:0000313" key="1">
    <source>
        <dbReference type="EnsemblPlants" id="AVESA.00010b.r2.6CG1138660.1.CDS"/>
    </source>
</evidence>
<name>A0ACD5ZCA1_AVESA</name>
<protein>
    <submittedName>
        <fullName evidence="1">Uncharacterized protein</fullName>
    </submittedName>
</protein>
<keyword evidence="2" id="KW-1185">Reference proteome</keyword>
<dbReference type="EnsemblPlants" id="AVESA.00010b.r2.6CG1138660.1">
    <property type="protein sequence ID" value="AVESA.00010b.r2.6CG1138660.1.CDS"/>
    <property type="gene ID" value="AVESA.00010b.r2.6CG1138660"/>
</dbReference>
<reference evidence="1" key="1">
    <citation type="submission" date="2021-05" db="EMBL/GenBank/DDBJ databases">
        <authorList>
            <person name="Scholz U."/>
            <person name="Mascher M."/>
            <person name="Fiebig A."/>
        </authorList>
    </citation>
    <scope>NUCLEOTIDE SEQUENCE [LARGE SCALE GENOMIC DNA]</scope>
</reference>
<dbReference type="Proteomes" id="UP001732700">
    <property type="component" value="Chromosome 6C"/>
</dbReference>
<organism evidence="1 2">
    <name type="scientific">Avena sativa</name>
    <name type="common">Oat</name>
    <dbReference type="NCBI Taxonomy" id="4498"/>
    <lineage>
        <taxon>Eukaryota</taxon>
        <taxon>Viridiplantae</taxon>
        <taxon>Streptophyta</taxon>
        <taxon>Embryophyta</taxon>
        <taxon>Tracheophyta</taxon>
        <taxon>Spermatophyta</taxon>
        <taxon>Magnoliopsida</taxon>
        <taxon>Liliopsida</taxon>
        <taxon>Poales</taxon>
        <taxon>Poaceae</taxon>
        <taxon>BOP clade</taxon>
        <taxon>Pooideae</taxon>
        <taxon>Poodae</taxon>
        <taxon>Poeae</taxon>
        <taxon>Poeae Chloroplast Group 1 (Aveneae type)</taxon>
        <taxon>Aveninae</taxon>
        <taxon>Avena</taxon>
    </lineage>
</organism>